<keyword evidence="2" id="KW-0328">Glycosyltransferase</keyword>
<evidence type="ECO:0000313" key="2">
    <source>
        <dbReference type="EMBL" id="MFC6098029.1"/>
    </source>
</evidence>
<dbReference type="Pfam" id="PF00535">
    <property type="entry name" value="Glycos_transf_2"/>
    <property type="match status" value="1"/>
</dbReference>
<dbReference type="PANTHER" id="PTHR22916">
    <property type="entry name" value="GLYCOSYLTRANSFERASE"/>
    <property type="match status" value="1"/>
</dbReference>
<sequence>MSENLLKISFLITHYNRPLALEQCIDAIHNLKMAIKFEIVVSDDFSDLNVLDKIKTFRYDKLILSEKNLGLAANLNKGIKACDGEFILYCQEDFLIKHDFKNVLSEVFKVLDHDLDMVRLRANYTFPKLVQLTKNVYRIPKFSFRNFYYNAFQYSDNPFVVNKIFYDNYGLYLEIRIVTMAKQNLQ</sequence>
<protein>
    <submittedName>
        <fullName evidence="2">Glycosyltransferase family 2 protein</fullName>
        <ecNumber evidence="2">2.4.-.-</ecNumber>
    </submittedName>
</protein>
<evidence type="ECO:0000313" key="3">
    <source>
        <dbReference type="Proteomes" id="UP001596287"/>
    </source>
</evidence>
<dbReference type="Gene3D" id="3.90.550.10">
    <property type="entry name" value="Spore Coat Polysaccharide Biosynthesis Protein SpsA, Chain A"/>
    <property type="match status" value="1"/>
</dbReference>
<dbReference type="InterPro" id="IPR001173">
    <property type="entry name" value="Glyco_trans_2-like"/>
</dbReference>
<dbReference type="InterPro" id="IPR029044">
    <property type="entry name" value="Nucleotide-diphossugar_trans"/>
</dbReference>
<dbReference type="RefSeq" id="WP_379793010.1">
    <property type="nucleotide sequence ID" value="NZ_JBHSQB010000010.1"/>
</dbReference>
<gene>
    <name evidence="2" type="ORF">ACFPVY_15345</name>
</gene>
<dbReference type="SUPFAM" id="SSF53448">
    <property type="entry name" value="Nucleotide-diphospho-sugar transferases"/>
    <property type="match status" value="1"/>
</dbReference>
<dbReference type="Proteomes" id="UP001596287">
    <property type="component" value="Unassembled WGS sequence"/>
</dbReference>
<dbReference type="EMBL" id="JBHSQB010000010">
    <property type="protein sequence ID" value="MFC6098029.1"/>
    <property type="molecule type" value="Genomic_DNA"/>
</dbReference>
<accession>A0ABW1PS11</accession>
<reference evidence="3" key="1">
    <citation type="journal article" date="2019" name="Int. J. Syst. Evol. Microbiol.">
        <title>The Global Catalogue of Microorganisms (GCM) 10K type strain sequencing project: providing services to taxonomists for standard genome sequencing and annotation.</title>
        <authorList>
            <consortium name="The Broad Institute Genomics Platform"/>
            <consortium name="The Broad Institute Genome Sequencing Center for Infectious Disease"/>
            <person name="Wu L."/>
            <person name="Ma J."/>
        </authorList>
    </citation>
    <scope>NUCLEOTIDE SEQUENCE [LARGE SCALE GENOMIC DNA]</scope>
    <source>
        <strain evidence="3">CCUG 49679</strain>
    </source>
</reference>
<evidence type="ECO:0000259" key="1">
    <source>
        <dbReference type="Pfam" id="PF00535"/>
    </source>
</evidence>
<dbReference type="CDD" id="cd00761">
    <property type="entry name" value="Glyco_tranf_GTA_type"/>
    <property type="match status" value="1"/>
</dbReference>
<name>A0ABW1PS11_9FLAO</name>
<keyword evidence="3" id="KW-1185">Reference proteome</keyword>
<dbReference type="EC" id="2.4.-.-" evidence="2"/>
<proteinExistence type="predicted"/>
<comment type="caution">
    <text evidence="2">The sequence shown here is derived from an EMBL/GenBank/DDBJ whole genome shotgun (WGS) entry which is preliminary data.</text>
</comment>
<dbReference type="GO" id="GO:0016757">
    <property type="term" value="F:glycosyltransferase activity"/>
    <property type="evidence" value="ECO:0007669"/>
    <property type="project" value="UniProtKB-KW"/>
</dbReference>
<keyword evidence="2" id="KW-0808">Transferase</keyword>
<feature type="domain" description="Glycosyltransferase 2-like" evidence="1">
    <location>
        <begin position="9"/>
        <end position="147"/>
    </location>
</feature>
<organism evidence="2 3">
    <name type="scientific">Flavobacterium qiangtangense</name>
    <dbReference type="NCBI Taxonomy" id="1442595"/>
    <lineage>
        <taxon>Bacteria</taxon>
        <taxon>Pseudomonadati</taxon>
        <taxon>Bacteroidota</taxon>
        <taxon>Flavobacteriia</taxon>
        <taxon>Flavobacteriales</taxon>
        <taxon>Flavobacteriaceae</taxon>
        <taxon>Flavobacterium</taxon>
    </lineage>
</organism>